<feature type="domain" description="ABC-2 type transporter transmembrane" evidence="6">
    <location>
        <begin position="22"/>
        <end position="392"/>
    </location>
</feature>
<reference evidence="8" key="1">
    <citation type="journal article" date="2019" name="Int. J. Syst. Evol. Microbiol.">
        <title>The Global Catalogue of Microorganisms (GCM) 10K type strain sequencing project: providing services to taxonomists for standard genome sequencing and annotation.</title>
        <authorList>
            <consortium name="The Broad Institute Genomics Platform"/>
            <consortium name="The Broad Institute Genome Sequencing Center for Infectious Disease"/>
            <person name="Wu L."/>
            <person name="Ma J."/>
        </authorList>
    </citation>
    <scope>NUCLEOTIDE SEQUENCE [LARGE SCALE GENOMIC DNA]</scope>
    <source>
        <strain evidence="8">CCUG 63563</strain>
    </source>
</reference>
<sequence length="400" mass="45628">MQHLFYFMKHFMQLIQRQKLTVLAFLSFPFVLIMLALWTIIPLLSFDEGEPIRFAIVDENQSSETKQLLAALTDGQLIEGPLRFENMSKEESEDAMHHNTIGGALQFPTGFTRALYDGKAIELHVIGNAKKQRETELLYSLAQTVSQHINTSQANILLIDQYAKEAGWSTAQRDELLFEQFMSYSLFTLGKDAMLEEEKIVNPLTDSPVHYFAIQFLFGLLVIWTWLLYRFFHSTLPPSITMRLQLLNVSPLSIESAKGIVITLFVFMTSFLGIIILLLLSSIVFVTSDVLSLAFAMLFTISMSFFFFSIMERFRFLAASAQVIGIVLLLGVSGLIIPPLYLPAQLQSVVSFSFLNELTEGMRQLFLMGNFSMQWSVSVTTFVILAFIWLIVWRQQKEVK</sequence>
<evidence type="ECO:0000256" key="1">
    <source>
        <dbReference type="ARBA" id="ARBA00004141"/>
    </source>
</evidence>
<keyword evidence="3 5" id="KW-1133">Transmembrane helix</keyword>
<evidence type="ECO:0000256" key="4">
    <source>
        <dbReference type="ARBA" id="ARBA00023136"/>
    </source>
</evidence>
<feature type="transmembrane region" description="Helical" evidence="5">
    <location>
        <begin position="373"/>
        <end position="393"/>
    </location>
</feature>
<name>A0ABW3GVH2_9BACL</name>
<dbReference type="Pfam" id="PF12698">
    <property type="entry name" value="ABC2_membrane_3"/>
    <property type="match status" value="1"/>
</dbReference>
<feature type="transmembrane region" description="Helical" evidence="5">
    <location>
        <begin position="209"/>
        <end position="229"/>
    </location>
</feature>
<keyword evidence="2 5" id="KW-0812">Transmembrane</keyword>
<dbReference type="Gene3D" id="3.40.1710.10">
    <property type="entry name" value="abc type-2 transporter like domain"/>
    <property type="match status" value="1"/>
</dbReference>
<feature type="transmembrane region" description="Helical" evidence="5">
    <location>
        <begin position="323"/>
        <end position="342"/>
    </location>
</feature>
<keyword evidence="8" id="KW-1185">Reference proteome</keyword>
<evidence type="ECO:0000256" key="3">
    <source>
        <dbReference type="ARBA" id="ARBA00022989"/>
    </source>
</evidence>
<comment type="subcellular location">
    <subcellularLocation>
        <location evidence="1">Membrane</location>
        <topology evidence="1">Multi-pass membrane protein</topology>
    </subcellularLocation>
</comment>
<evidence type="ECO:0000259" key="6">
    <source>
        <dbReference type="Pfam" id="PF12698"/>
    </source>
</evidence>
<gene>
    <name evidence="7" type="ORF">ACFQ0V_00515</name>
</gene>
<protein>
    <submittedName>
        <fullName evidence="7">ABC transporter permease</fullName>
    </submittedName>
</protein>
<feature type="transmembrane region" description="Helical" evidence="5">
    <location>
        <begin position="290"/>
        <end position="311"/>
    </location>
</feature>
<evidence type="ECO:0000256" key="2">
    <source>
        <dbReference type="ARBA" id="ARBA00022692"/>
    </source>
</evidence>
<dbReference type="InterPro" id="IPR013525">
    <property type="entry name" value="ABC2_TM"/>
</dbReference>
<accession>A0ABW3GVH2</accession>
<dbReference type="EMBL" id="JBHTJF010000001">
    <property type="protein sequence ID" value="MFD0942273.1"/>
    <property type="molecule type" value="Genomic_DNA"/>
</dbReference>
<proteinExistence type="predicted"/>
<dbReference type="RefSeq" id="WP_381008653.1">
    <property type="nucleotide sequence ID" value="NZ_JBHTJF010000001.1"/>
</dbReference>
<comment type="caution">
    <text evidence="7">The sequence shown here is derived from an EMBL/GenBank/DDBJ whole genome shotgun (WGS) entry which is preliminary data.</text>
</comment>
<evidence type="ECO:0000256" key="5">
    <source>
        <dbReference type="SAM" id="Phobius"/>
    </source>
</evidence>
<dbReference type="Proteomes" id="UP001596976">
    <property type="component" value="Unassembled WGS sequence"/>
</dbReference>
<evidence type="ECO:0000313" key="7">
    <source>
        <dbReference type="EMBL" id="MFD0942273.1"/>
    </source>
</evidence>
<feature type="transmembrane region" description="Helical" evidence="5">
    <location>
        <begin position="260"/>
        <end position="284"/>
    </location>
</feature>
<keyword evidence="4 5" id="KW-0472">Membrane</keyword>
<evidence type="ECO:0000313" key="8">
    <source>
        <dbReference type="Proteomes" id="UP001596976"/>
    </source>
</evidence>
<feature type="transmembrane region" description="Helical" evidence="5">
    <location>
        <begin position="20"/>
        <end position="41"/>
    </location>
</feature>
<organism evidence="7 8">
    <name type="scientific">Savagea faecisuis</name>
    <dbReference type="NCBI Taxonomy" id="1274803"/>
    <lineage>
        <taxon>Bacteria</taxon>
        <taxon>Bacillati</taxon>
        <taxon>Bacillota</taxon>
        <taxon>Bacilli</taxon>
        <taxon>Bacillales</taxon>
        <taxon>Caryophanaceae</taxon>
        <taxon>Savagea</taxon>
    </lineage>
</organism>